<reference evidence="2" key="1">
    <citation type="journal article" date="2019" name="Int. J. Syst. Evol. Microbiol.">
        <title>The Global Catalogue of Microorganisms (GCM) 10K type strain sequencing project: providing services to taxonomists for standard genome sequencing and annotation.</title>
        <authorList>
            <consortium name="The Broad Institute Genomics Platform"/>
            <consortium name="The Broad Institute Genome Sequencing Center for Infectious Disease"/>
            <person name="Wu L."/>
            <person name="Ma J."/>
        </authorList>
    </citation>
    <scope>NUCLEOTIDE SEQUENCE [LARGE SCALE GENOMIC DNA]</scope>
    <source>
        <strain evidence="2">CGMCC 1.16855</strain>
    </source>
</reference>
<keyword evidence="2" id="KW-1185">Reference proteome</keyword>
<comment type="caution">
    <text evidence="1">The sequence shown here is derived from an EMBL/GenBank/DDBJ whole genome shotgun (WGS) entry which is preliminary data.</text>
</comment>
<dbReference type="EMBL" id="JBHRSB010000006">
    <property type="protein sequence ID" value="MFC3002302.1"/>
    <property type="molecule type" value="Genomic_DNA"/>
</dbReference>
<protein>
    <submittedName>
        <fullName evidence="1">RusA family crossover junction endodeoxyribonuclease</fullName>
    </submittedName>
</protein>
<dbReference type="RefSeq" id="WP_216838385.1">
    <property type="nucleotide sequence ID" value="NZ_JAFNJS010000006.1"/>
</dbReference>
<evidence type="ECO:0000313" key="1">
    <source>
        <dbReference type="EMBL" id="MFC3002302.1"/>
    </source>
</evidence>
<dbReference type="Pfam" id="PF05866">
    <property type="entry name" value="RusA"/>
    <property type="match status" value="1"/>
</dbReference>
<dbReference type="Proteomes" id="UP001595420">
    <property type="component" value="Unassembled WGS sequence"/>
</dbReference>
<gene>
    <name evidence="1" type="ORF">ACFOD3_20555</name>
</gene>
<name>A0ABV7BX33_9PROT</name>
<dbReference type="InterPro" id="IPR008822">
    <property type="entry name" value="Endonuclease_RusA-like"/>
</dbReference>
<sequence length="146" mass="16126">MIEPIVITIPGKMLGKGRPRFSARDRNGQPLKFVRTFTDSRTEDMETWVRACADKVFSGPPLEGPLAMAMDIVVMIPASWSKKKQAAAQAGQLLPTGKPDLDNTTKLIADALNQIVWKDDSQIASMRLNKRYGLTPQTTLTITRLG</sequence>
<proteinExistence type="predicted"/>
<accession>A0ABV7BX33</accession>
<organism evidence="1 2">
    <name type="scientific">Falsiroseomonas tokyonensis</name>
    <dbReference type="NCBI Taxonomy" id="430521"/>
    <lineage>
        <taxon>Bacteria</taxon>
        <taxon>Pseudomonadati</taxon>
        <taxon>Pseudomonadota</taxon>
        <taxon>Alphaproteobacteria</taxon>
        <taxon>Acetobacterales</taxon>
        <taxon>Roseomonadaceae</taxon>
        <taxon>Falsiroseomonas</taxon>
    </lineage>
</organism>
<evidence type="ECO:0000313" key="2">
    <source>
        <dbReference type="Proteomes" id="UP001595420"/>
    </source>
</evidence>